<feature type="transmembrane region" description="Helical" evidence="7">
    <location>
        <begin position="268"/>
        <end position="288"/>
    </location>
</feature>
<accession>A0A517MV78</accession>
<keyword evidence="3" id="KW-1003">Cell membrane</keyword>
<dbReference type="InterPro" id="IPR052049">
    <property type="entry name" value="Electron_transfer_protein"/>
</dbReference>
<protein>
    <submittedName>
        <fullName evidence="8">Polysulfide reductase, NrfD</fullName>
    </submittedName>
</protein>
<feature type="transmembrane region" description="Helical" evidence="7">
    <location>
        <begin position="156"/>
        <end position="184"/>
    </location>
</feature>
<dbReference type="OrthoDB" id="9768846at2"/>
<keyword evidence="9" id="KW-1185">Reference proteome</keyword>
<dbReference type="Proteomes" id="UP000319852">
    <property type="component" value="Chromosome"/>
</dbReference>
<evidence type="ECO:0000256" key="2">
    <source>
        <dbReference type="ARBA" id="ARBA00008929"/>
    </source>
</evidence>
<gene>
    <name evidence="8" type="ORF">HG15A2_20790</name>
</gene>
<evidence type="ECO:0000313" key="9">
    <source>
        <dbReference type="Proteomes" id="UP000319852"/>
    </source>
</evidence>
<keyword evidence="5 7" id="KW-1133">Transmembrane helix</keyword>
<evidence type="ECO:0000256" key="5">
    <source>
        <dbReference type="ARBA" id="ARBA00022989"/>
    </source>
</evidence>
<feature type="transmembrane region" description="Helical" evidence="7">
    <location>
        <begin position="41"/>
        <end position="63"/>
    </location>
</feature>
<evidence type="ECO:0000256" key="6">
    <source>
        <dbReference type="ARBA" id="ARBA00023136"/>
    </source>
</evidence>
<evidence type="ECO:0000256" key="1">
    <source>
        <dbReference type="ARBA" id="ARBA00004651"/>
    </source>
</evidence>
<keyword evidence="4 7" id="KW-0812">Transmembrane</keyword>
<evidence type="ECO:0000256" key="7">
    <source>
        <dbReference type="SAM" id="Phobius"/>
    </source>
</evidence>
<proteinExistence type="inferred from homology"/>
<feature type="transmembrane region" description="Helical" evidence="7">
    <location>
        <begin position="196"/>
        <end position="217"/>
    </location>
</feature>
<feature type="transmembrane region" description="Helical" evidence="7">
    <location>
        <begin position="345"/>
        <end position="361"/>
    </location>
</feature>
<name>A0A517MV78_9BACT</name>
<feature type="transmembrane region" description="Helical" evidence="7">
    <location>
        <begin position="237"/>
        <end position="256"/>
    </location>
</feature>
<feature type="transmembrane region" description="Helical" evidence="7">
    <location>
        <begin position="83"/>
        <end position="108"/>
    </location>
</feature>
<dbReference type="AlphaFoldDB" id="A0A517MV78"/>
<dbReference type="KEGG" id="amob:HG15A2_20790"/>
<dbReference type="EMBL" id="CP036263">
    <property type="protein sequence ID" value="QDS98794.1"/>
    <property type="molecule type" value="Genomic_DNA"/>
</dbReference>
<sequence length="428" mass="47578">MSSSSTTLGQPSAVAEQLKPEVRNYPRFLLCLLGIATDGTIWFYAWMFVLTAVFLVGANAWAVQVADGMIVTHMTDHVSWGLYIANFTFAVGVAAGGVMMVIPAYLYHNKRMHDVVIVGELLAIAAIVMCLMFVTADLGRPDRFWHMLPGLGRFNFPFSMLTWDVIVLNGYLLLNLHICGYLLYMRYLGRRPSPKWYVPFTMLSIFWAISIHTVTAFLYCGLGGRPFWNSALLAPRFLASAFVSGPAFIIVTLLILRRILGERISYEPVRILVNIVRVTMVINLIMVVSEVFTEFYSGGSHTASARYLFLGLHGHSALVPWIWTAIIGNLVAVCLFLSPIVFRRTGVLVIACVIAFIAAWIEKGMGLIVPGFVPSTLHEIVEYQPSLMEWKVTAGVWAFGLMIYTIGLKAAIHVFAESPHEKLEGDVA</sequence>
<keyword evidence="6 7" id="KW-0472">Membrane</keyword>
<dbReference type="InterPro" id="IPR005614">
    <property type="entry name" value="NrfD-like"/>
</dbReference>
<dbReference type="PANTHER" id="PTHR34856:SF2">
    <property type="entry name" value="PROTEIN NRFD"/>
    <property type="match status" value="1"/>
</dbReference>
<comment type="similarity">
    <text evidence="2">Belongs to the NrfD family.</text>
</comment>
<evidence type="ECO:0000313" key="8">
    <source>
        <dbReference type="EMBL" id="QDS98794.1"/>
    </source>
</evidence>
<dbReference type="Gene3D" id="1.20.1630.10">
    <property type="entry name" value="Formate dehydrogenase/DMSO reductase domain"/>
    <property type="match status" value="1"/>
</dbReference>
<dbReference type="Pfam" id="PF03916">
    <property type="entry name" value="NrfD"/>
    <property type="match status" value="1"/>
</dbReference>
<evidence type="ECO:0000256" key="4">
    <source>
        <dbReference type="ARBA" id="ARBA00022692"/>
    </source>
</evidence>
<dbReference type="RefSeq" id="WP_145060043.1">
    <property type="nucleotide sequence ID" value="NZ_CP036263.1"/>
</dbReference>
<evidence type="ECO:0000256" key="3">
    <source>
        <dbReference type="ARBA" id="ARBA00022475"/>
    </source>
</evidence>
<comment type="subcellular location">
    <subcellularLocation>
        <location evidence="1">Cell membrane</location>
        <topology evidence="1">Multi-pass membrane protein</topology>
    </subcellularLocation>
</comment>
<dbReference type="InterPro" id="IPR054823">
    <property type="entry name" value="DsrP-like"/>
</dbReference>
<organism evidence="8 9">
    <name type="scientific">Adhaeretor mobilis</name>
    <dbReference type="NCBI Taxonomy" id="1930276"/>
    <lineage>
        <taxon>Bacteria</taxon>
        <taxon>Pseudomonadati</taxon>
        <taxon>Planctomycetota</taxon>
        <taxon>Planctomycetia</taxon>
        <taxon>Pirellulales</taxon>
        <taxon>Lacipirellulaceae</taxon>
        <taxon>Adhaeretor</taxon>
    </lineage>
</organism>
<feature type="transmembrane region" description="Helical" evidence="7">
    <location>
        <begin position="115"/>
        <end position="136"/>
    </location>
</feature>
<dbReference type="GO" id="GO:0005886">
    <property type="term" value="C:plasma membrane"/>
    <property type="evidence" value="ECO:0007669"/>
    <property type="project" value="UniProtKB-SubCell"/>
</dbReference>
<feature type="transmembrane region" description="Helical" evidence="7">
    <location>
        <begin position="394"/>
        <end position="416"/>
    </location>
</feature>
<reference evidence="8 9" key="1">
    <citation type="submission" date="2019-02" db="EMBL/GenBank/DDBJ databases">
        <title>Deep-cultivation of Planctomycetes and their phenomic and genomic characterization uncovers novel biology.</title>
        <authorList>
            <person name="Wiegand S."/>
            <person name="Jogler M."/>
            <person name="Boedeker C."/>
            <person name="Pinto D."/>
            <person name="Vollmers J."/>
            <person name="Rivas-Marin E."/>
            <person name="Kohn T."/>
            <person name="Peeters S.H."/>
            <person name="Heuer A."/>
            <person name="Rast P."/>
            <person name="Oberbeckmann S."/>
            <person name="Bunk B."/>
            <person name="Jeske O."/>
            <person name="Meyerdierks A."/>
            <person name="Storesund J.E."/>
            <person name="Kallscheuer N."/>
            <person name="Luecker S."/>
            <person name="Lage O.M."/>
            <person name="Pohl T."/>
            <person name="Merkel B.J."/>
            <person name="Hornburger P."/>
            <person name="Mueller R.-W."/>
            <person name="Bruemmer F."/>
            <person name="Labrenz M."/>
            <person name="Spormann A.M."/>
            <person name="Op den Camp H."/>
            <person name="Overmann J."/>
            <person name="Amann R."/>
            <person name="Jetten M.S.M."/>
            <person name="Mascher T."/>
            <person name="Medema M.H."/>
            <person name="Devos D.P."/>
            <person name="Kaster A.-K."/>
            <person name="Ovreas L."/>
            <person name="Rohde M."/>
            <person name="Galperin M.Y."/>
            <person name="Jogler C."/>
        </authorList>
    </citation>
    <scope>NUCLEOTIDE SEQUENCE [LARGE SCALE GENOMIC DNA]</scope>
    <source>
        <strain evidence="8 9">HG15A2</strain>
    </source>
</reference>
<dbReference type="NCBIfam" id="NF045798">
    <property type="entry name" value="DsrP"/>
    <property type="match status" value="1"/>
</dbReference>
<feature type="transmembrane region" description="Helical" evidence="7">
    <location>
        <begin position="318"/>
        <end position="338"/>
    </location>
</feature>
<dbReference type="PANTHER" id="PTHR34856">
    <property type="entry name" value="PROTEIN NRFD"/>
    <property type="match status" value="1"/>
</dbReference>